<keyword evidence="2" id="KW-0808">Transferase</keyword>
<evidence type="ECO:0000256" key="1">
    <source>
        <dbReference type="ARBA" id="ARBA00022603"/>
    </source>
</evidence>
<keyword evidence="5" id="KW-1133">Transmembrane helix</keyword>
<keyword evidence="5" id="KW-0812">Transmembrane</keyword>
<keyword evidence="5" id="KW-0472">Membrane</keyword>
<proteinExistence type="predicted"/>
<dbReference type="InterPro" id="IPR029063">
    <property type="entry name" value="SAM-dependent_MTases_sf"/>
</dbReference>
<evidence type="ECO:0000256" key="2">
    <source>
        <dbReference type="ARBA" id="ARBA00022679"/>
    </source>
</evidence>
<dbReference type="GO" id="GO:0000179">
    <property type="term" value="F:rRNA (adenine-N6,N6-)-dimethyltransferase activity"/>
    <property type="evidence" value="ECO:0007669"/>
    <property type="project" value="InterPro"/>
</dbReference>
<dbReference type="PANTHER" id="PTHR11727:SF7">
    <property type="entry name" value="DIMETHYLADENOSINE TRANSFERASE-RELATED"/>
    <property type="match status" value="1"/>
</dbReference>
<dbReference type="GO" id="GO:0005829">
    <property type="term" value="C:cytosol"/>
    <property type="evidence" value="ECO:0007669"/>
    <property type="project" value="TreeGrafter"/>
</dbReference>
<protein>
    <recommendedName>
        <fullName evidence="6">Ribosomal RNA adenine methylase transferase N-terminal domain-containing protein</fullName>
    </recommendedName>
</protein>
<dbReference type="SUPFAM" id="SSF53335">
    <property type="entry name" value="S-adenosyl-L-methionine-dependent methyltransferases"/>
    <property type="match status" value="1"/>
</dbReference>
<dbReference type="SMART" id="SM00650">
    <property type="entry name" value="rADc"/>
    <property type="match status" value="1"/>
</dbReference>
<feature type="domain" description="Ribosomal RNA adenine methylase transferase N-terminal" evidence="6">
    <location>
        <begin position="21"/>
        <end position="174"/>
    </location>
</feature>
<dbReference type="Gene3D" id="3.40.50.150">
    <property type="entry name" value="Vaccinia Virus protein VP39"/>
    <property type="match status" value="1"/>
</dbReference>
<reference evidence="7" key="1">
    <citation type="submission" date="2018-05" db="EMBL/GenBank/DDBJ databases">
        <authorList>
            <person name="Lanie J.A."/>
            <person name="Ng W.-L."/>
            <person name="Kazmierczak K.M."/>
            <person name="Andrzejewski T.M."/>
            <person name="Davidsen T.M."/>
            <person name="Wayne K.J."/>
            <person name="Tettelin H."/>
            <person name="Glass J.I."/>
            <person name="Rusch D."/>
            <person name="Podicherti R."/>
            <person name="Tsui H.-C.T."/>
            <person name="Winkler M.E."/>
        </authorList>
    </citation>
    <scope>NUCLEOTIDE SEQUENCE</scope>
</reference>
<keyword evidence="3" id="KW-0949">S-adenosyl-L-methionine</keyword>
<evidence type="ECO:0000259" key="6">
    <source>
        <dbReference type="SMART" id="SM00650"/>
    </source>
</evidence>
<keyword evidence="1" id="KW-0489">Methyltransferase</keyword>
<dbReference type="AlphaFoldDB" id="A0A382QHW5"/>
<dbReference type="PROSITE" id="PS51689">
    <property type="entry name" value="SAM_RNA_A_N6_MT"/>
    <property type="match status" value="1"/>
</dbReference>
<dbReference type="InterPro" id="IPR020598">
    <property type="entry name" value="rRNA_Ade_methylase_Trfase_N"/>
</dbReference>
<dbReference type="PANTHER" id="PTHR11727">
    <property type="entry name" value="DIMETHYLADENOSINE TRANSFERASE"/>
    <property type="match status" value="1"/>
</dbReference>
<sequence>MRFENKPKKSLGQNFLVDKNIIDKIIKIGNIDKNKVVMEIGSGYGNLTEAIVFMKPKNIFAIEKDKKLSLFLIKKFRGIKNLKIINEDILDIIKKKNSKHNLLVFGNLPYNISTQILASLIMLKKWPPWYDLLIFMFQKEVADRIIAKPNTKEFSRLTVLSNWRLEIKKHFDVS</sequence>
<feature type="transmembrane region" description="Helical" evidence="5">
    <location>
        <begin position="102"/>
        <end position="123"/>
    </location>
</feature>
<keyword evidence="4" id="KW-0694">RNA-binding</keyword>
<dbReference type="Pfam" id="PF00398">
    <property type="entry name" value="RrnaAD"/>
    <property type="match status" value="1"/>
</dbReference>
<evidence type="ECO:0000256" key="4">
    <source>
        <dbReference type="ARBA" id="ARBA00022884"/>
    </source>
</evidence>
<dbReference type="EMBL" id="UINC01114321">
    <property type="protein sequence ID" value="SVC84548.1"/>
    <property type="molecule type" value="Genomic_DNA"/>
</dbReference>
<gene>
    <name evidence="7" type="ORF">METZ01_LOCUS337402</name>
</gene>
<evidence type="ECO:0000256" key="3">
    <source>
        <dbReference type="ARBA" id="ARBA00022691"/>
    </source>
</evidence>
<accession>A0A382QHW5</accession>
<dbReference type="PROSITE" id="PS01131">
    <property type="entry name" value="RRNA_A_DIMETH"/>
    <property type="match status" value="1"/>
</dbReference>
<evidence type="ECO:0000256" key="5">
    <source>
        <dbReference type="SAM" id="Phobius"/>
    </source>
</evidence>
<dbReference type="GO" id="GO:0003723">
    <property type="term" value="F:RNA binding"/>
    <property type="evidence" value="ECO:0007669"/>
    <property type="project" value="UniProtKB-KW"/>
</dbReference>
<feature type="non-terminal residue" evidence="7">
    <location>
        <position position="174"/>
    </location>
</feature>
<dbReference type="InterPro" id="IPR020596">
    <property type="entry name" value="rRNA_Ade_Mease_Trfase_CS"/>
</dbReference>
<evidence type="ECO:0000313" key="7">
    <source>
        <dbReference type="EMBL" id="SVC84548.1"/>
    </source>
</evidence>
<name>A0A382QHW5_9ZZZZ</name>
<organism evidence="7">
    <name type="scientific">marine metagenome</name>
    <dbReference type="NCBI Taxonomy" id="408172"/>
    <lineage>
        <taxon>unclassified sequences</taxon>
        <taxon>metagenomes</taxon>
        <taxon>ecological metagenomes</taxon>
    </lineage>
</organism>
<dbReference type="InterPro" id="IPR001737">
    <property type="entry name" value="KsgA/Erm"/>
</dbReference>